<evidence type="ECO:0000256" key="3">
    <source>
        <dbReference type="SAM" id="MobiDB-lite"/>
    </source>
</evidence>
<dbReference type="SUPFAM" id="SSF52058">
    <property type="entry name" value="L domain-like"/>
    <property type="match status" value="2"/>
</dbReference>
<evidence type="ECO:0000313" key="4">
    <source>
        <dbReference type="EMBL" id="EDO31771.1"/>
    </source>
</evidence>
<dbReference type="InterPro" id="IPR032675">
    <property type="entry name" value="LRR_dom_sf"/>
</dbReference>
<dbReference type="Pfam" id="PF12799">
    <property type="entry name" value="LRR_4"/>
    <property type="match status" value="2"/>
</dbReference>
<dbReference type="PROSITE" id="PS51450">
    <property type="entry name" value="LRR"/>
    <property type="match status" value="10"/>
</dbReference>
<organism evidence="4 5">
    <name type="scientific">Nematostella vectensis</name>
    <name type="common">Starlet sea anemone</name>
    <dbReference type="NCBI Taxonomy" id="45351"/>
    <lineage>
        <taxon>Eukaryota</taxon>
        <taxon>Metazoa</taxon>
        <taxon>Cnidaria</taxon>
        <taxon>Anthozoa</taxon>
        <taxon>Hexacorallia</taxon>
        <taxon>Actiniaria</taxon>
        <taxon>Edwardsiidae</taxon>
        <taxon>Nematostella</taxon>
    </lineage>
</organism>
<sequence>RGRSHKKLLEYLFFMWEPDALNGENEPITVLENGFRQPSVYEDAGLDGGVPLANSVGVSDKPRLEHVTKLAKQRGSVDPYPYRHGQLIVAKVFVGRAVPARATPVKITERAYPCADSVFRPRSHEACQSRNVLGITKPGNQCECSSRQCSWFVFDQELVLPEYVVDFEYVTKVSPFSYTSYAPDRRTHDDDVINMDPVVKPRPRMIALTEELLLRHCRVEALQQITVLNLHGNGLNGLKFINSMTALKRLIVSFNELTRLEDVNHMLFLEHLDASFNKLTTLEGVKGCSRLGYLDVSWNQLQYTREELGMMRKHLITLTYLDTRHNPWQKTETLRMRALGRLKNLEFLDGKPVTDEEMATALRMAAASRISSFAILAHARTDQVKPRALSLRSTAEIILASSHNKPARPLDDDSQWFVKVTAVNLDNQHLGKLSNLEKLVHLRWASFNNNDLTKIEGFESCSSLEELSLEGNCISKFEGLVRNPKLKWLNLSSNNLTILDTGMLERLPELRYLSLENNNITCLKGLQHAVELQELYLGNNHLANIREIFSLKPIPMLVILDLYGNPLVENTANYRLFVIFHLTTLKALDGLAVEPNEGNVAKDAFGGRMTTDFIAERLGHSNFIELRELDFPYCSLRTVDLGSGEMFLNLRSVNLEHNSLTSFGGLINLVNLKVLCLNHNHIESIVTKPKATSPANAGKRSGEPGNDYANPEMFNPVLTNLEVLHLGYNSIPSISGLQLSRLPNLKALFLQGNEITKVDGLEGLQDLRELVLDRNKIKCISEYSFINQWNLIELHIEENRLKDLSNLDHLQYQVRLYLGMNRIQDLSQFEKLESLSNLIELSVINNAVTRRLLHRPMLVFRMPSLLCIDGIPVSSDERTKSEMYFLDQQ</sequence>
<dbReference type="HOGENOM" id="CLU_002627_0_0_1"/>
<dbReference type="OMA" id="KVWALHC"/>
<dbReference type="PhylomeDB" id="A7SWZ8"/>
<dbReference type="SMART" id="SM00365">
    <property type="entry name" value="LRR_SD22"/>
    <property type="match status" value="11"/>
</dbReference>
<evidence type="ECO:0008006" key="6">
    <source>
        <dbReference type="Google" id="ProtNLM"/>
    </source>
</evidence>
<dbReference type="Gene3D" id="3.80.10.10">
    <property type="entry name" value="Ribonuclease Inhibitor"/>
    <property type="match status" value="5"/>
</dbReference>
<dbReference type="eggNOG" id="KOG0531">
    <property type="taxonomic scope" value="Eukaryota"/>
</dbReference>
<keyword evidence="1" id="KW-0433">Leucine-rich repeat</keyword>
<feature type="non-terminal residue" evidence="4">
    <location>
        <position position="1"/>
    </location>
</feature>
<dbReference type="STRING" id="45351.A7SWZ8"/>
<dbReference type="InParanoid" id="A7SWZ8"/>
<dbReference type="InterPro" id="IPR001611">
    <property type="entry name" value="Leu-rich_rpt"/>
</dbReference>
<protein>
    <recommendedName>
        <fullName evidence="6">Leucine-rich repeat-containing protein 9</fullName>
    </recommendedName>
</protein>
<reference evidence="4 5" key="1">
    <citation type="journal article" date="2007" name="Science">
        <title>Sea anemone genome reveals ancestral eumetazoan gene repertoire and genomic organization.</title>
        <authorList>
            <person name="Putnam N.H."/>
            <person name="Srivastava M."/>
            <person name="Hellsten U."/>
            <person name="Dirks B."/>
            <person name="Chapman J."/>
            <person name="Salamov A."/>
            <person name="Terry A."/>
            <person name="Shapiro H."/>
            <person name="Lindquist E."/>
            <person name="Kapitonov V.V."/>
            <person name="Jurka J."/>
            <person name="Genikhovich G."/>
            <person name="Grigoriev I.V."/>
            <person name="Lucas S.M."/>
            <person name="Steele R.E."/>
            <person name="Finnerty J.R."/>
            <person name="Technau U."/>
            <person name="Martindale M.Q."/>
            <person name="Rokhsar D.S."/>
        </authorList>
    </citation>
    <scope>NUCLEOTIDE SEQUENCE [LARGE SCALE GENOMIC DNA]</scope>
    <source>
        <strain evidence="5">CH2 X CH6</strain>
    </source>
</reference>
<evidence type="ECO:0000256" key="1">
    <source>
        <dbReference type="ARBA" id="ARBA00022614"/>
    </source>
</evidence>
<keyword evidence="2" id="KW-0677">Repeat</keyword>
<proteinExistence type="predicted"/>
<dbReference type="PANTHER" id="PTHR46652:SF3">
    <property type="entry name" value="LEUCINE-RICH REPEAT-CONTAINING PROTEIN 9"/>
    <property type="match status" value="1"/>
</dbReference>
<dbReference type="InterPro" id="IPR003591">
    <property type="entry name" value="Leu-rich_rpt_typical-subtyp"/>
</dbReference>
<evidence type="ECO:0000313" key="5">
    <source>
        <dbReference type="Proteomes" id="UP000001593"/>
    </source>
</evidence>
<dbReference type="Proteomes" id="UP000001593">
    <property type="component" value="Unassembled WGS sequence"/>
</dbReference>
<dbReference type="InterPro" id="IPR050836">
    <property type="entry name" value="SDS22/Internalin_LRR"/>
</dbReference>
<feature type="non-terminal residue" evidence="4">
    <location>
        <position position="889"/>
    </location>
</feature>
<dbReference type="Pfam" id="PF13855">
    <property type="entry name" value="LRR_8"/>
    <property type="match status" value="1"/>
</dbReference>
<evidence type="ECO:0000256" key="2">
    <source>
        <dbReference type="ARBA" id="ARBA00022737"/>
    </source>
</evidence>
<feature type="region of interest" description="Disordered" evidence="3">
    <location>
        <begin position="688"/>
        <end position="709"/>
    </location>
</feature>
<dbReference type="EMBL" id="DS469873">
    <property type="protein sequence ID" value="EDO31771.1"/>
    <property type="molecule type" value="Genomic_DNA"/>
</dbReference>
<keyword evidence="5" id="KW-1185">Reference proteome</keyword>
<dbReference type="AlphaFoldDB" id="A7SWZ8"/>
<gene>
    <name evidence="4" type="ORF">NEMVEDRAFT_v1g50014</name>
</gene>
<dbReference type="SMART" id="SM00369">
    <property type="entry name" value="LRR_TYP"/>
    <property type="match status" value="9"/>
</dbReference>
<dbReference type="SUPFAM" id="SSF52075">
    <property type="entry name" value="Outer arm dynein light chain 1"/>
    <property type="match status" value="1"/>
</dbReference>
<dbReference type="SMART" id="SM00364">
    <property type="entry name" value="LRR_BAC"/>
    <property type="match status" value="5"/>
</dbReference>
<dbReference type="PANTHER" id="PTHR46652">
    <property type="entry name" value="LEUCINE-RICH REPEAT AND IQ DOMAIN-CONTAINING PROTEIN 1-RELATED"/>
    <property type="match status" value="1"/>
</dbReference>
<name>A7SWZ8_NEMVE</name>
<dbReference type="InterPro" id="IPR025875">
    <property type="entry name" value="Leu-rich_rpt_4"/>
</dbReference>
<accession>A7SWZ8</accession>